<organism evidence="3 4">
    <name type="scientific">Methylocystis heyeri</name>
    <dbReference type="NCBI Taxonomy" id="391905"/>
    <lineage>
        <taxon>Bacteria</taxon>
        <taxon>Pseudomonadati</taxon>
        <taxon>Pseudomonadota</taxon>
        <taxon>Alphaproteobacteria</taxon>
        <taxon>Hyphomicrobiales</taxon>
        <taxon>Methylocystaceae</taxon>
        <taxon>Methylocystis</taxon>
    </lineage>
</organism>
<dbReference type="EMBL" id="CP046052">
    <property type="protein sequence ID" value="QGM44521.1"/>
    <property type="molecule type" value="Genomic_DNA"/>
</dbReference>
<dbReference type="SUPFAM" id="SSF51126">
    <property type="entry name" value="Pectin lyase-like"/>
    <property type="match status" value="1"/>
</dbReference>
<feature type="signal peptide" evidence="1">
    <location>
        <begin position="1"/>
        <end position="25"/>
    </location>
</feature>
<reference evidence="3 4" key="1">
    <citation type="submission" date="2019-11" db="EMBL/GenBank/DDBJ databases">
        <title>The genome sequence of Methylocystis heyeri.</title>
        <authorList>
            <person name="Oshkin I.Y."/>
            <person name="Miroshnikov K."/>
            <person name="Dedysh S.N."/>
        </authorList>
    </citation>
    <scope>NUCLEOTIDE SEQUENCE [LARGE SCALE GENOMIC DNA]</scope>
    <source>
        <strain evidence="3 4">H2</strain>
    </source>
</reference>
<feature type="chain" id="PRO_5025595816" description="Right handed beta helix domain-containing protein" evidence="1">
    <location>
        <begin position="26"/>
        <end position="285"/>
    </location>
</feature>
<dbReference type="AlphaFoldDB" id="A0A6B8KBU9"/>
<evidence type="ECO:0000259" key="2">
    <source>
        <dbReference type="Pfam" id="PF13229"/>
    </source>
</evidence>
<evidence type="ECO:0000313" key="4">
    <source>
        <dbReference type="Proteomes" id="UP000309061"/>
    </source>
</evidence>
<gene>
    <name evidence="3" type="ORF">H2LOC_001755</name>
</gene>
<proteinExistence type="predicted"/>
<dbReference type="InterPro" id="IPR012334">
    <property type="entry name" value="Pectin_lyas_fold"/>
</dbReference>
<dbReference type="KEGG" id="mhey:H2LOC_001755"/>
<protein>
    <recommendedName>
        <fullName evidence="2">Right handed beta helix domain-containing protein</fullName>
    </recommendedName>
</protein>
<dbReference type="Gene3D" id="2.160.20.10">
    <property type="entry name" value="Single-stranded right-handed beta-helix, Pectin lyase-like"/>
    <property type="match status" value="1"/>
</dbReference>
<keyword evidence="1" id="KW-0732">Signal</keyword>
<accession>A0A6B8KBU9</accession>
<dbReference type="InterPro" id="IPR039448">
    <property type="entry name" value="Beta_helix"/>
</dbReference>
<name>A0A6B8KBU9_9HYPH</name>
<dbReference type="Proteomes" id="UP000309061">
    <property type="component" value="Chromosome"/>
</dbReference>
<evidence type="ECO:0000313" key="3">
    <source>
        <dbReference type="EMBL" id="QGM44521.1"/>
    </source>
</evidence>
<dbReference type="RefSeq" id="WP_136494822.1">
    <property type="nucleotide sequence ID" value="NZ_CP046052.1"/>
</dbReference>
<dbReference type="Pfam" id="PF13229">
    <property type="entry name" value="Beta_helix"/>
    <property type="match status" value="1"/>
</dbReference>
<dbReference type="InterPro" id="IPR011050">
    <property type="entry name" value="Pectin_lyase_fold/virulence"/>
</dbReference>
<keyword evidence="4" id="KW-1185">Reference proteome</keyword>
<dbReference type="SMART" id="SM00710">
    <property type="entry name" value="PbH1"/>
    <property type="match status" value="4"/>
</dbReference>
<evidence type="ECO:0000256" key="1">
    <source>
        <dbReference type="SAM" id="SignalP"/>
    </source>
</evidence>
<sequence length="285" mass="28357">MFGLKACAALAAIAATIGLCAPVQAGAGISAWVSAAGQDVSGCGIVTSPCRTFQYAHDNILGANGGDILVRDSGNYGPLNITKSVSVVNDSAGTAGTGAPANQTTITVNTLGAVLLKGLTLDGVNGAYNGVTVLGPGNVTIASCTVMNFSRYGVYINASTGNVNFSIMDTLVQNSIQGVGTDGIGPYSVSGDLNNVRIVGNSLAGVNAAFLGAQHLTIADTLISRNNDGLFASGASAVVALRHSTITSNTQGYNIVSPAVVQTYGDNVISGNGGNSGTLTPVSPN</sequence>
<dbReference type="OrthoDB" id="5498325at2"/>
<feature type="domain" description="Right handed beta helix" evidence="2">
    <location>
        <begin position="129"/>
        <end position="275"/>
    </location>
</feature>
<dbReference type="InterPro" id="IPR006626">
    <property type="entry name" value="PbH1"/>
</dbReference>